<organism evidence="1 2">
    <name type="scientific">Qipengyuania spongiae</name>
    <dbReference type="NCBI Taxonomy" id="2909673"/>
    <lineage>
        <taxon>Bacteria</taxon>
        <taxon>Pseudomonadati</taxon>
        <taxon>Pseudomonadota</taxon>
        <taxon>Alphaproteobacteria</taxon>
        <taxon>Sphingomonadales</taxon>
        <taxon>Erythrobacteraceae</taxon>
        <taxon>Qipengyuania</taxon>
    </lineage>
</organism>
<dbReference type="EMBL" id="CP092471">
    <property type="protein sequence ID" value="UVI39112.1"/>
    <property type="molecule type" value="Genomic_DNA"/>
</dbReference>
<gene>
    <name evidence="1" type="ORF">L1F33_12880</name>
</gene>
<evidence type="ECO:0000313" key="1">
    <source>
        <dbReference type="EMBL" id="UVI39112.1"/>
    </source>
</evidence>
<keyword evidence="2" id="KW-1185">Reference proteome</keyword>
<protein>
    <submittedName>
        <fullName evidence="1">Uncharacterized protein</fullName>
    </submittedName>
</protein>
<proteinExistence type="predicted"/>
<sequence length="55" mass="6649">MRPYNVYYLPDLWNDWHWFIYDARGHLVAKSDSAQFHLIDAQKDAEAFMYYSMAS</sequence>
<accession>A0ABY5SX56</accession>
<reference evidence="1" key="1">
    <citation type="submission" date="2022-02" db="EMBL/GenBank/DDBJ databases">
        <title>Qipengyuania spongiae sp. nov., isolated from marine sponge.</title>
        <authorList>
            <person name="Li Z."/>
            <person name="Zhang M."/>
        </authorList>
    </citation>
    <scope>NUCLEOTIDE SEQUENCE</scope>
    <source>
        <strain evidence="1">PHS-Z21</strain>
    </source>
</reference>
<dbReference type="RefSeq" id="WP_265558293.1">
    <property type="nucleotide sequence ID" value="NZ_CP092471.1"/>
</dbReference>
<name>A0ABY5SX56_9SPHN</name>
<dbReference type="Proteomes" id="UP001065265">
    <property type="component" value="Chromosome"/>
</dbReference>
<evidence type="ECO:0000313" key="2">
    <source>
        <dbReference type="Proteomes" id="UP001065265"/>
    </source>
</evidence>